<dbReference type="RefSeq" id="WP_097147045.1">
    <property type="nucleotide sequence ID" value="NZ_OBEA01000007.1"/>
</dbReference>
<dbReference type="InterPro" id="IPR024072">
    <property type="entry name" value="DHFR-like_dom_sf"/>
</dbReference>
<reference evidence="3 4" key="1">
    <citation type="submission" date="2017-09" db="EMBL/GenBank/DDBJ databases">
        <authorList>
            <person name="Ehlers B."/>
            <person name="Leendertz F.H."/>
        </authorList>
    </citation>
    <scope>NUCLEOTIDE SEQUENCE [LARGE SCALE GENOMIC DNA]</scope>
    <source>
        <strain evidence="3 4">CGMCC 1.12662</strain>
    </source>
</reference>
<evidence type="ECO:0000313" key="5">
    <source>
        <dbReference type="Proteomes" id="UP000231702"/>
    </source>
</evidence>
<sequence length="184" mass="19703">MTSGHVFIATSLDGFIARPDGALDWLPQGGAEDYGYADFIARMDGIVMGRASYETVRGFGDWPYELPVIVLSHTLPPGPVEGTTAEVLSAPPEQVMAELASRGWERAYVDGGAVIRDFLAAGLIEEIVLTRVPVLLGAGLPLFGALDGDLTLTHEATRSWPSGLVQSRYHVPEPRGILPEMQGS</sequence>
<dbReference type="PANTHER" id="PTHR38011">
    <property type="entry name" value="DIHYDROFOLATE REDUCTASE FAMILY PROTEIN (AFU_ORTHOLOGUE AFUA_8G06820)"/>
    <property type="match status" value="1"/>
</dbReference>
<keyword evidence="5" id="KW-1185">Reference proteome</keyword>
<dbReference type="EMBL" id="PGTD01000012">
    <property type="protein sequence ID" value="PJE30817.1"/>
    <property type="molecule type" value="Genomic_DNA"/>
</dbReference>
<feature type="domain" description="Bacterial bifunctional deaminase-reductase C-terminal" evidence="1">
    <location>
        <begin position="6"/>
        <end position="156"/>
    </location>
</feature>
<evidence type="ECO:0000259" key="1">
    <source>
        <dbReference type="Pfam" id="PF01872"/>
    </source>
</evidence>
<dbReference type="SUPFAM" id="SSF53597">
    <property type="entry name" value="Dihydrofolate reductase-like"/>
    <property type="match status" value="1"/>
</dbReference>
<dbReference type="GO" id="GO:0008703">
    <property type="term" value="F:5-amino-6-(5-phosphoribosylamino)uracil reductase activity"/>
    <property type="evidence" value="ECO:0007669"/>
    <property type="project" value="InterPro"/>
</dbReference>
<dbReference type="GO" id="GO:0009231">
    <property type="term" value="P:riboflavin biosynthetic process"/>
    <property type="evidence" value="ECO:0007669"/>
    <property type="project" value="InterPro"/>
</dbReference>
<dbReference type="Proteomes" id="UP000231655">
    <property type="component" value="Unassembled WGS sequence"/>
</dbReference>
<dbReference type="EMBL" id="OBEA01000007">
    <property type="protein sequence ID" value="SNY57210.1"/>
    <property type="molecule type" value="Genomic_DNA"/>
</dbReference>
<organism evidence="3 4">
    <name type="scientific">Pseudooceanicola antarcticus</name>
    <dbReference type="NCBI Taxonomy" id="1247613"/>
    <lineage>
        <taxon>Bacteria</taxon>
        <taxon>Pseudomonadati</taxon>
        <taxon>Pseudomonadota</taxon>
        <taxon>Alphaproteobacteria</taxon>
        <taxon>Rhodobacterales</taxon>
        <taxon>Paracoccaceae</taxon>
        <taxon>Pseudooceanicola</taxon>
    </lineage>
</organism>
<reference evidence="2 5" key="2">
    <citation type="journal article" date="2018" name="Int. J. Syst. Evol. Microbiol.">
        <title>Pseudooceanicola lipolyticus sp. nov., a marine alphaproteobacterium, reclassification of Oceanicola flagellatus as Pseudooceanicola flagellatus comb. nov. and emended description of the genus Pseudooceanicola.</title>
        <authorList>
            <person name="Huang M.-M."/>
            <person name="Guo L.-L."/>
            <person name="Wu Y.-H."/>
            <person name="Lai Q.-L."/>
            <person name="Shao Z.-Z."/>
            <person name="Wang C.-S."/>
            <person name="Wu M."/>
            <person name="Xu X.-W."/>
        </authorList>
    </citation>
    <scope>NUCLEOTIDE SEQUENCE [LARGE SCALE GENOMIC DNA]</scope>
    <source>
        <strain evidence="2 5">Ar-45</strain>
    </source>
</reference>
<proteinExistence type="predicted"/>
<evidence type="ECO:0000313" key="3">
    <source>
        <dbReference type="EMBL" id="SNY57210.1"/>
    </source>
</evidence>
<accession>A0A285JA75</accession>
<protein>
    <submittedName>
        <fullName evidence="3">Dihydrofolate reductase</fullName>
    </submittedName>
</protein>
<dbReference type="InterPro" id="IPR050765">
    <property type="entry name" value="Riboflavin_Biosynth_HTPR"/>
</dbReference>
<evidence type="ECO:0000313" key="2">
    <source>
        <dbReference type="EMBL" id="PJE30817.1"/>
    </source>
</evidence>
<dbReference type="Pfam" id="PF01872">
    <property type="entry name" value="RibD_C"/>
    <property type="match status" value="1"/>
</dbReference>
<dbReference type="Proteomes" id="UP000231702">
    <property type="component" value="Unassembled WGS sequence"/>
</dbReference>
<dbReference type="PANTHER" id="PTHR38011:SF11">
    <property type="entry name" value="2,5-DIAMINO-6-RIBOSYLAMINO-4(3H)-PYRIMIDINONE 5'-PHOSPHATE REDUCTASE"/>
    <property type="match status" value="1"/>
</dbReference>
<dbReference type="Gene3D" id="3.40.430.10">
    <property type="entry name" value="Dihydrofolate Reductase, subunit A"/>
    <property type="match status" value="1"/>
</dbReference>
<evidence type="ECO:0000313" key="4">
    <source>
        <dbReference type="Proteomes" id="UP000231655"/>
    </source>
</evidence>
<dbReference type="InterPro" id="IPR002734">
    <property type="entry name" value="RibDG_C"/>
</dbReference>
<gene>
    <name evidence="2" type="ORF">CVM39_05075</name>
    <name evidence="3" type="ORF">SAMN06297129_3346</name>
</gene>
<name>A0A285JA75_9RHOB</name>
<dbReference type="AlphaFoldDB" id="A0A285JA75"/>
<dbReference type="OrthoDB" id="9782335at2"/>